<keyword evidence="2" id="KW-1185">Reference proteome</keyword>
<protein>
    <submittedName>
        <fullName evidence="1">Uncharacterized protein</fullName>
    </submittedName>
</protein>
<sequence>MHEKGVCHMKRPSDSILQCSTTFLTSSHPLGKPVAFILYSLNPSQDKHASLVIFNTRTRNIRLYSLGIGNHPPPTPVLQSFHRLKPASVVLVDSISIVISISSFSLRQAPYSRIRCLPSPMHFTISGALWVALRGTSTRLRAVHDSNPHRAHVPPSHLQSTLRTNPDIRIQPRLAPCHLSERVSPRSSHLRRLRVVLLVLFMKVPEFELQRLGRRYCAWGSKGMLYI</sequence>
<feature type="non-terminal residue" evidence="1">
    <location>
        <position position="227"/>
    </location>
</feature>
<organism evidence="1 2">
    <name type="scientific">Crucibulum laeve</name>
    <dbReference type="NCBI Taxonomy" id="68775"/>
    <lineage>
        <taxon>Eukaryota</taxon>
        <taxon>Fungi</taxon>
        <taxon>Dikarya</taxon>
        <taxon>Basidiomycota</taxon>
        <taxon>Agaricomycotina</taxon>
        <taxon>Agaricomycetes</taxon>
        <taxon>Agaricomycetidae</taxon>
        <taxon>Agaricales</taxon>
        <taxon>Agaricineae</taxon>
        <taxon>Nidulariaceae</taxon>
        <taxon>Crucibulum</taxon>
    </lineage>
</organism>
<dbReference type="AlphaFoldDB" id="A0A5C3LJL0"/>
<proteinExistence type="predicted"/>
<evidence type="ECO:0000313" key="1">
    <source>
        <dbReference type="EMBL" id="TFK33060.1"/>
    </source>
</evidence>
<dbReference type="Proteomes" id="UP000308652">
    <property type="component" value="Unassembled WGS sequence"/>
</dbReference>
<reference evidence="1 2" key="1">
    <citation type="journal article" date="2019" name="Nat. Ecol. Evol.">
        <title>Megaphylogeny resolves global patterns of mushroom evolution.</title>
        <authorList>
            <person name="Varga T."/>
            <person name="Krizsan K."/>
            <person name="Foldi C."/>
            <person name="Dima B."/>
            <person name="Sanchez-Garcia M."/>
            <person name="Sanchez-Ramirez S."/>
            <person name="Szollosi G.J."/>
            <person name="Szarkandi J.G."/>
            <person name="Papp V."/>
            <person name="Albert L."/>
            <person name="Andreopoulos W."/>
            <person name="Angelini C."/>
            <person name="Antonin V."/>
            <person name="Barry K.W."/>
            <person name="Bougher N.L."/>
            <person name="Buchanan P."/>
            <person name="Buyck B."/>
            <person name="Bense V."/>
            <person name="Catcheside P."/>
            <person name="Chovatia M."/>
            <person name="Cooper J."/>
            <person name="Damon W."/>
            <person name="Desjardin D."/>
            <person name="Finy P."/>
            <person name="Geml J."/>
            <person name="Haridas S."/>
            <person name="Hughes K."/>
            <person name="Justo A."/>
            <person name="Karasinski D."/>
            <person name="Kautmanova I."/>
            <person name="Kiss B."/>
            <person name="Kocsube S."/>
            <person name="Kotiranta H."/>
            <person name="LaButti K.M."/>
            <person name="Lechner B.E."/>
            <person name="Liimatainen K."/>
            <person name="Lipzen A."/>
            <person name="Lukacs Z."/>
            <person name="Mihaltcheva S."/>
            <person name="Morgado L.N."/>
            <person name="Niskanen T."/>
            <person name="Noordeloos M.E."/>
            <person name="Ohm R.A."/>
            <person name="Ortiz-Santana B."/>
            <person name="Ovrebo C."/>
            <person name="Racz N."/>
            <person name="Riley R."/>
            <person name="Savchenko A."/>
            <person name="Shiryaev A."/>
            <person name="Soop K."/>
            <person name="Spirin V."/>
            <person name="Szebenyi C."/>
            <person name="Tomsovsky M."/>
            <person name="Tulloss R.E."/>
            <person name="Uehling J."/>
            <person name="Grigoriev I.V."/>
            <person name="Vagvolgyi C."/>
            <person name="Papp T."/>
            <person name="Martin F.M."/>
            <person name="Miettinen O."/>
            <person name="Hibbett D.S."/>
            <person name="Nagy L.G."/>
        </authorList>
    </citation>
    <scope>NUCLEOTIDE SEQUENCE [LARGE SCALE GENOMIC DNA]</scope>
    <source>
        <strain evidence="1 2">CBS 166.37</strain>
    </source>
</reference>
<dbReference type="EMBL" id="ML213656">
    <property type="protein sequence ID" value="TFK33060.1"/>
    <property type="molecule type" value="Genomic_DNA"/>
</dbReference>
<evidence type="ECO:0000313" key="2">
    <source>
        <dbReference type="Proteomes" id="UP000308652"/>
    </source>
</evidence>
<gene>
    <name evidence="1" type="ORF">BDQ12DRAFT_691658</name>
</gene>
<accession>A0A5C3LJL0</accession>
<name>A0A5C3LJL0_9AGAR</name>